<feature type="transmembrane region" description="Helical" evidence="1">
    <location>
        <begin position="194"/>
        <end position="224"/>
    </location>
</feature>
<dbReference type="EMBL" id="FRDH01000013">
    <property type="protein sequence ID" value="SHN64276.1"/>
    <property type="molecule type" value="Genomic_DNA"/>
</dbReference>
<feature type="transmembrane region" description="Helical" evidence="1">
    <location>
        <begin position="12"/>
        <end position="31"/>
    </location>
</feature>
<name>A0A1M7T0L5_9FIRM</name>
<protein>
    <recommendedName>
        <fullName evidence="4">Glucosyl transferase GtrII</fullName>
    </recommendedName>
</protein>
<feature type="transmembrane region" description="Helical" evidence="1">
    <location>
        <begin position="402"/>
        <end position="423"/>
    </location>
</feature>
<evidence type="ECO:0000313" key="3">
    <source>
        <dbReference type="Proteomes" id="UP000184097"/>
    </source>
</evidence>
<feature type="transmembrane region" description="Helical" evidence="1">
    <location>
        <begin position="163"/>
        <end position="182"/>
    </location>
</feature>
<sequence>MNSRKRLNSINVLAIVSVVALIILLIPFIWVSKFAYPWADDFSYASEARAVFVSTHNVFKTIAMAFSTMKDSYMTWQGTYTSCFLMALQPAVFSIKLYHLTGVFMLGSILISYYVLVTVLFNKVFSASKSAKWLIYVFTVMLSIEGVDGKAEAFTWYNSAVHYTFGHALFVLFIALLIYYVHDLRNSSKKTLHCALISIVGFLAAGTNNVTVFGGLLTIVILAAMSFLYELIFGEKKYDGLLSALPMGIVYIIGTAVNLGAVGNSKRMVTAGSHNNSVFITVRNSFVLGTEFIKRHFWGMTVAYILIMVAVIWYAFVKENALEGVNFKFKLPGLVTLASYCLLCALYAPFAYLGEAQVSLPYIDENLNVLRVANDVYLEFILLLFVNVLYYCGWLYQKGVRVYTPIFNICVAVVSVILVVTSYKALTVENQSKFLTGSAIHSIQNGTAEYYGYQMALNIQKLEAEDEVVYVSPIAVDPDCLFPHGAADWKEGTRVFYGKEAVEYDSEPYTF</sequence>
<keyword evidence="1" id="KW-1133">Transmembrane helix</keyword>
<evidence type="ECO:0008006" key="4">
    <source>
        <dbReference type="Google" id="ProtNLM"/>
    </source>
</evidence>
<accession>A0A1M7T0L5</accession>
<evidence type="ECO:0000313" key="2">
    <source>
        <dbReference type="EMBL" id="SHN64276.1"/>
    </source>
</evidence>
<dbReference type="RefSeq" id="WP_072705311.1">
    <property type="nucleotide sequence ID" value="NZ_FRDH01000013.1"/>
</dbReference>
<organism evidence="2 3">
    <name type="scientific">Butyrivibrio hungatei DSM 14810</name>
    <dbReference type="NCBI Taxonomy" id="1121132"/>
    <lineage>
        <taxon>Bacteria</taxon>
        <taxon>Bacillati</taxon>
        <taxon>Bacillota</taxon>
        <taxon>Clostridia</taxon>
        <taxon>Lachnospirales</taxon>
        <taxon>Lachnospiraceae</taxon>
        <taxon>Butyrivibrio</taxon>
    </lineage>
</organism>
<feature type="transmembrane region" description="Helical" evidence="1">
    <location>
        <begin position="244"/>
        <end position="263"/>
    </location>
</feature>
<evidence type="ECO:0000256" key="1">
    <source>
        <dbReference type="SAM" id="Phobius"/>
    </source>
</evidence>
<reference evidence="2 3" key="1">
    <citation type="submission" date="2016-12" db="EMBL/GenBank/DDBJ databases">
        <authorList>
            <person name="Song W.-J."/>
            <person name="Kurnit D.M."/>
        </authorList>
    </citation>
    <scope>NUCLEOTIDE SEQUENCE [LARGE SCALE GENOMIC DNA]</scope>
    <source>
        <strain evidence="2 3">DSM 14810</strain>
    </source>
</reference>
<keyword evidence="1" id="KW-0812">Transmembrane</keyword>
<feature type="transmembrane region" description="Helical" evidence="1">
    <location>
        <begin position="297"/>
        <end position="317"/>
    </location>
</feature>
<keyword evidence="1" id="KW-0472">Membrane</keyword>
<gene>
    <name evidence="2" type="ORF">SAMN02745247_02781</name>
</gene>
<feature type="transmembrane region" description="Helical" evidence="1">
    <location>
        <begin position="376"/>
        <end position="396"/>
    </location>
</feature>
<dbReference type="AlphaFoldDB" id="A0A1M7T0L5"/>
<feature type="transmembrane region" description="Helical" evidence="1">
    <location>
        <begin position="337"/>
        <end position="355"/>
    </location>
</feature>
<feature type="transmembrane region" description="Helical" evidence="1">
    <location>
        <begin position="97"/>
        <end position="121"/>
    </location>
</feature>
<proteinExistence type="predicted"/>
<dbReference type="Proteomes" id="UP000184097">
    <property type="component" value="Unassembled WGS sequence"/>
</dbReference>